<feature type="domain" description="Nucleoporin Nup133/Nup155-like N-terminal" evidence="8">
    <location>
        <begin position="72"/>
        <end position="501"/>
    </location>
</feature>
<feature type="region of interest" description="Disordered" evidence="6">
    <location>
        <begin position="916"/>
        <end position="942"/>
    </location>
</feature>
<keyword evidence="4" id="KW-0811">Translocation</keyword>
<protein>
    <submittedName>
        <fullName evidence="9">Nucleoporin 155</fullName>
    </submittedName>
</protein>
<evidence type="ECO:0000256" key="1">
    <source>
        <dbReference type="ARBA" id="ARBA00004567"/>
    </source>
</evidence>
<keyword evidence="4" id="KW-0509">mRNA transport</keyword>
<dbReference type="FunFam" id="1.20.120.1880:FF:000001">
    <property type="entry name" value="Nuclear pore complex protein Nup155"/>
    <property type="match status" value="1"/>
</dbReference>
<evidence type="ECO:0000256" key="5">
    <source>
        <dbReference type="ARBA" id="ARBA00023242"/>
    </source>
</evidence>
<dbReference type="GO" id="GO:0017056">
    <property type="term" value="F:structural constituent of nuclear pore"/>
    <property type="evidence" value="ECO:0007669"/>
    <property type="project" value="InterPro"/>
</dbReference>
<gene>
    <name evidence="9" type="primary">NUP155</name>
</gene>
<evidence type="ECO:0000313" key="9">
    <source>
        <dbReference type="Ensembl" id="ENSCABP00000027959.1"/>
    </source>
</evidence>
<dbReference type="PANTHER" id="PTHR10350:SF6">
    <property type="entry name" value="NUCLEAR PORE COMPLEX PROTEIN NUP155"/>
    <property type="match status" value="1"/>
</dbReference>
<dbReference type="PANTHER" id="PTHR10350">
    <property type="entry name" value="NUCLEAR PORE COMPLEX PROTEIN NUP155"/>
    <property type="match status" value="1"/>
</dbReference>
<dbReference type="GO" id="GO:0000972">
    <property type="term" value="P:transcription-dependent tethering of RNA polymerase II gene DNA at nuclear periphery"/>
    <property type="evidence" value="ECO:0007669"/>
    <property type="project" value="TreeGrafter"/>
</dbReference>
<sequence length="1298" mass="144398">LPSSALPAAPALQEVLENAGRIIDRQIQDDRCYPDLSELLAVPTPGSPTVSGMSDMDYPLQGPGLLSIPNLPEISSIRRVPLPPELVEQFGHMQCNCMMGVFPDISRAWLTIDSDIFMWNYEDGGDLAYFDGLSETILAVGLVKPKAGIFQPHVRYLLVLATPVDIVILGLSYANLQAGSGALNDSMSGGMQLLPDPLYSLPTDNTYLLTITSTENGRIFLAGKDGCLYEVAYQAEAGWFSQRCRKINHSKSSLSFLVPSLLQFTFSEDDPIVQIAIDNSRNILYTRSEKGVIQVYDLGQDGQGMTRVASVSQNAVVSAAGNIARTIDRSVFKPIVQIAVIENSESIDCQLLAVTHAGVRMYFSTSPFKHPMARPSMLTLVHIRLPPGFSASSNVEKPSKVHRALYSKGVLLMAASKNEDNDILWCINHDSFPFQKPMMETQMTTHVDGHSWALSAIDELKVPKIITPLNKDLIPITDSPVVVQQHMLPPKKFVLLSAQGSLMFHKLRPVDQLRHLLICNVGGDGEEIERFFKLHQEDQACATCLILACSTAACDREVSAWATRAFFRYGGEAQMRFPSALPPPSNLGPILGSPVPASSPMPIGSPYPNPSFLTTPAQGLHPPSMSTPVFAAGSSVSQAGASMSGMMGPEIVFSGKHNGICIYFSRIIGNIWDGSIVVERVFKSGNREVVAIESSVSSHMLESVLQELKGLQEFLDRNSQFATIGALGNPSTPANLQQRLLGFMRPDGGSSQQVQQELQRKFYEAQLTEKTSLQGIQQLVHKTCQALALWKLLCEHQFNVVVGELQKANELLQRSRQVQSKLEKEKMLRESLKEYQKIGNQVDLSNVCAQYRQVRFYEGVVELSLTAAEKKDPQGLGLHFYKNGEPDEDIVGLQAFQERLNSYKCITDTLQELVNQSKAAPQSPSVPKKPGPPVLSSDPNMLSNEEAGQHFEQMLKLAQRSTDELFSIALYNWLIQADLADKLLQKFLRIYFEKNRNFSNAARVLAKLADMHSTEITLQQRLEYIARAILSAKSSTAISSIAADGEFLHELEEKMEVARIQLQIEETLQRQYFHHSSVQDAISELDSELMDITKLYGEFADPFKLSECKLAIIHCAGHSDPILVQTLWQEIIEKELSDSVTLSPTDRMQALNLKMVLLGKIYAGTPRYFPLDFLVQFLEQQVCSLNWDVGFVTHTMREIGVPLSRLLEVYDQLFKARDPFWSRMKKPLHLLECIHVLLSGYVQDPNKLLNFERRRFTNVCLDAVSCYLVELQSMSPTLTVQTTIGNFKSLQAKLERLH</sequence>
<dbReference type="InterPro" id="IPR014908">
    <property type="entry name" value="Nucleoporin_Nup133/Nup155_N"/>
</dbReference>
<comment type="similarity">
    <text evidence="2">Belongs to the non-repetitive/WGA-negative nucleoporin family.</text>
</comment>
<organism evidence="9 10">
    <name type="scientific">Chelonoidis abingdonii</name>
    <name type="common">Abingdon island giant tortoise</name>
    <name type="synonym">Testudo abingdonii</name>
    <dbReference type="NCBI Taxonomy" id="106734"/>
    <lineage>
        <taxon>Eukaryota</taxon>
        <taxon>Metazoa</taxon>
        <taxon>Chordata</taxon>
        <taxon>Craniata</taxon>
        <taxon>Vertebrata</taxon>
        <taxon>Euteleostomi</taxon>
        <taxon>Archelosauria</taxon>
        <taxon>Testudinata</taxon>
        <taxon>Testudines</taxon>
        <taxon>Cryptodira</taxon>
        <taxon>Durocryptodira</taxon>
        <taxon>Testudinoidea</taxon>
        <taxon>Testudinidae</taxon>
        <taxon>Chelonoidis</taxon>
    </lineage>
</organism>
<dbReference type="Ensembl" id="ENSCABT00000030630.1">
    <property type="protein sequence ID" value="ENSCABP00000027959.1"/>
    <property type="gene ID" value="ENSCABG00000020533.1"/>
</dbReference>
<reference evidence="9" key="2">
    <citation type="submission" date="2025-09" db="UniProtKB">
        <authorList>
            <consortium name="Ensembl"/>
        </authorList>
    </citation>
    <scope>IDENTIFICATION</scope>
</reference>
<accession>A0A8C0J8K9</accession>
<evidence type="ECO:0000256" key="6">
    <source>
        <dbReference type="SAM" id="MobiDB-lite"/>
    </source>
</evidence>
<evidence type="ECO:0000256" key="4">
    <source>
        <dbReference type="ARBA" id="ARBA00023132"/>
    </source>
</evidence>
<dbReference type="Proteomes" id="UP000694404">
    <property type="component" value="Unplaced"/>
</dbReference>
<evidence type="ECO:0000259" key="7">
    <source>
        <dbReference type="Pfam" id="PF03177"/>
    </source>
</evidence>
<evidence type="ECO:0000313" key="10">
    <source>
        <dbReference type="Proteomes" id="UP000694404"/>
    </source>
</evidence>
<evidence type="ECO:0000256" key="3">
    <source>
        <dbReference type="ARBA" id="ARBA00022448"/>
    </source>
</evidence>
<dbReference type="Pfam" id="PF08801">
    <property type="entry name" value="Nucleoporin_N"/>
    <property type="match status" value="1"/>
</dbReference>
<dbReference type="GO" id="GO:0036228">
    <property type="term" value="P:protein localization to nuclear inner membrane"/>
    <property type="evidence" value="ECO:0007669"/>
    <property type="project" value="TreeGrafter"/>
</dbReference>
<proteinExistence type="inferred from homology"/>
<keyword evidence="4" id="KW-0653">Protein transport</keyword>
<name>A0A8C0J8K9_CHEAB</name>
<comment type="subcellular location">
    <subcellularLocation>
        <location evidence="1">Nucleus</location>
        <location evidence="1">Nuclear pore complex</location>
    </subcellularLocation>
</comment>
<dbReference type="InterPro" id="IPR007187">
    <property type="entry name" value="Nucleoporin_Nup133/Nup155_C"/>
</dbReference>
<dbReference type="Gene3D" id="1.20.120.1880">
    <property type="entry name" value="Nucleoporin, helical C-terminal domain"/>
    <property type="match status" value="1"/>
</dbReference>
<dbReference type="GO" id="GO:0006606">
    <property type="term" value="P:protein import into nucleus"/>
    <property type="evidence" value="ECO:0007669"/>
    <property type="project" value="TreeGrafter"/>
</dbReference>
<keyword evidence="5" id="KW-0539">Nucleus</keyword>
<dbReference type="Gene3D" id="1.20.58.1780">
    <property type="match status" value="1"/>
</dbReference>
<keyword evidence="10" id="KW-1185">Reference proteome</keyword>
<dbReference type="Gene3D" id="1.25.40.440">
    <property type="entry name" value="Nucleoporin, helical domain, central subdomain"/>
    <property type="match status" value="1"/>
</dbReference>
<keyword evidence="3" id="KW-0813">Transport</keyword>
<feature type="domain" description="Nucleoporin Nup133/Nup155-like C-terminal" evidence="7">
    <location>
        <begin position="805"/>
        <end position="1272"/>
    </location>
</feature>
<evidence type="ECO:0000256" key="2">
    <source>
        <dbReference type="ARBA" id="ARBA00007373"/>
    </source>
</evidence>
<feature type="domain" description="Nucleoporin Nup133/Nup155-like C-terminal" evidence="7">
    <location>
        <begin position="654"/>
        <end position="802"/>
    </location>
</feature>
<dbReference type="GO" id="GO:0006405">
    <property type="term" value="P:RNA export from nucleus"/>
    <property type="evidence" value="ECO:0007669"/>
    <property type="project" value="TreeGrafter"/>
</dbReference>
<dbReference type="InterPro" id="IPR004870">
    <property type="entry name" value="Nucleoporin_Nup155"/>
</dbReference>
<evidence type="ECO:0000259" key="8">
    <source>
        <dbReference type="Pfam" id="PF08801"/>
    </source>
</evidence>
<dbReference type="GeneTree" id="ENSGT00390000016532"/>
<dbReference type="Pfam" id="PF03177">
    <property type="entry name" value="Nucleoporin_C"/>
    <property type="match status" value="2"/>
</dbReference>
<reference evidence="9" key="1">
    <citation type="submission" date="2025-08" db="UniProtKB">
        <authorList>
            <consortium name="Ensembl"/>
        </authorList>
    </citation>
    <scope>IDENTIFICATION</scope>
</reference>
<dbReference type="InterPro" id="IPR042537">
    <property type="entry name" value="Nucleoporin_Nup155_C_2"/>
</dbReference>
<keyword evidence="4" id="KW-0906">Nuclear pore complex</keyword>
<dbReference type="GO" id="GO:0044611">
    <property type="term" value="C:nuclear pore inner ring"/>
    <property type="evidence" value="ECO:0007669"/>
    <property type="project" value="TreeGrafter"/>
</dbReference>
<dbReference type="InterPro" id="IPR042538">
    <property type="entry name" value="Nucleoporin_Nup155_C_3"/>
</dbReference>